<proteinExistence type="predicted"/>
<evidence type="ECO:0000313" key="1">
    <source>
        <dbReference type="EMBL" id="MFC6295400.1"/>
    </source>
</evidence>
<reference evidence="2" key="1">
    <citation type="journal article" date="2019" name="Int. J. Syst. Evol. Microbiol.">
        <title>The Global Catalogue of Microorganisms (GCM) 10K type strain sequencing project: providing services to taxonomists for standard genome sequencing and annotation.</title>
        <authorList>
            <consortium name="The Broad Institute Genomics Platform"/>
            <consortium name="The Broad Institute Genome Sequencing Center for Infectious Disease"/>
            <person name="Wu L."/>
            <person name="Ma J."/>
        </authorList>
    </citation>
    <scope>NUCLEOTIDE SEQUENCE [LARGE SCALE GENOMIC DNA]</scope>
    <source>
        <strain evidence="2">CCM 8934</strain>
    </source>
</reference>
<comment type="caution">
    <text evidence="1">The sequence shown here is derived from an EMBL/GenBank/DDBJ whole genome shotgun (WGS) entry which is preliminary data.</text>
</comment>
<sequence>MNHELEVLASELPILQAKGAYKYLKEITSNGAYYQVGWQKLVNGYVALYSTSPIQIKVAPRLNDVFEDEEGYNFIKG</sequence>
<dbReference type="RefSeq" id="WP_379858657.1">
    <property type="nucleotide sequence ID" value="NZ_JBHSSB010000027.1"/>
</dbReference>
<dbReference type="Proteomes" id="UP001596227">
    <property type="component" value="Unassembled WGS sequence"/>
</dbReference>
<organism evidence="1 2">
    <name type="scientific">Lactiplantibacillus daoliensis</name>
    <dbReference type="NCBI Taxonomy" id="2559916"/>
    <lineage>
        <taxon>Bacteria</taxon>
        <taxon>Bacillati</taxon>
        <taxon>Bacillota</taxon>
        <taxon>Bacilli</taxon>
        <taxon>Lactobacillales</taxon>
        <taxon>Lactobacillaceae</taxon>
        <taxon>Lactiplantibacillus</taxon>
    </lineage>
</organism>
<dbReference type="EMBL" id="JBHSSB010000027">
    <property type="protein sequence ID" value="MFC6295400.1"/>
    <property type="molecule type" value="Genomic_DNA"/>
</dbReference>
<gene>
    <name evidence="1" type="ORF">ACFQH1_09320</name>
</gene>
<keyword evidence="2" id="KW-1185">Reference proteome</keyword>
<evidence type="ECO:0000313" key="2">
    <source>
        <dbReference type="Proteomes" id="UP001596227"/>
    </source>
</evidence>
<protein>
    <submittedName>
        <fullName evidence="1">Uncharacterized protein</fullName>
    </submittedName>
</protein>
<accession>A0ABW1UH70</accession>
<name>A0ABW1UH70_9LACO</name>